<dbReference type="AlphaFoldDB" id="A0A1H0R572"/>
<gene>
    <name evidence="2" type="ORF">SAMN05216193_12632</name>
</gene>
<organism evidence="2 3">
    <name type="scientific">Pseudomonas jinjuensis</name>
    <dbReference type="NCBI Taxonomy" id="198616"/>
    <lineage>
        <taxon>Bacteria</taxon>
        <taxon>Pseudomonadati</taxon>
        <taxon>Pseudomonadota</taxon>
        <taxon>Gammaproteobacteria</taxon>
        <taxon>Pseudomonadales</taxon>
        <taxon>Pseudomonadaceae</taxon>
        <taxon>Pseudomonas</taxon>
    </lineage>
</organism>
<protein>
    <submittedName>
        <fullName evidence="2">EthD domain-containing protein</fullName>
    </submittedName>
</protein>
<dbReference type="InterPro" id="IPR011008">
    <property type="entry name" value="Dimeric_a/b-barrel"/>
</dbReference>
<dbReference type="Pfam" id="PF07110">
    <property type="entry name" value="EthD"/>
    <property type="match status" value="1"/>
</dbReference>
<evidence type="ECO:0000313" key="2">
    <source>
        <dbReference type="EMBL" id="SDP24118.1"/>
    </source>
</evidence>
<dbReference type="SUPFAM" id="SSF54909">
    <property type="entry name" value="Dimeric alpha+beta barrel"/>
    <property type="match status" value="1"/>
</dbReference>
<proteinExistence type="predicted"/>
<feature type="domain" description="EthD" evidence="1">
    <location>
        <begin position="11"/>
        <end position="89"/>
    </location>
</feature>
<dbReference type="EMBL" id="FNIJ01000026">
    <property type="protein sequence ID" value="SDP24118.1"/>
    <property type="molecule type" value="Genomic_DNA"/>
</dbReference>
<sequence>MKAISLISRRSDLTPAEFRAYYENTHCWLAMQHFPYRRYTRNHVLAASVAVDFDCLSEFAMDPGFDGRAVMQSRSRALLVDDEKEFMDPAQIRVAGAEEIPLHGSPIDGGTRHVLALQRGDLDDGDFRRQVDLLGQKLAHLPDVRHASLDLVHGSGFPFAALIWLTLDGDAPLRLPPGLPLAERTTQLTVATHATPEAVLRQHHVAYLP</sequence>
<accession>A0A1H0R572</accession>
<evidence type="ECO:0000259" key="1">
    <source>
        <dbReference type="Pfam" id="PF07110"/>
    </source>
</evidence>
<dbReference type="Proteomes" id="UP000242957">
    <property type="component" value="Unassembled WGS sequence"/>
</dbReference>
<name>A0A1H0R572_9PSED</name>
<keyword evidence="3" id="KW-1185">Reference proteome</keyword>
<dbReference type="InterPro" id="IPR009799">
    <property type="entry name" value="EthD_dom"/>
</dbReference>
<reference evidence="3" key="1">
    <citation type="submission" date="2016-10" db="EMBL/GenBank/DDBJ databases">
        <authorList>
            <person name="Varghese N."/>
            <person name="Submissions S."/>
        </authorList>
    </citation>
    <scope>NUCLEOTIDE SEQUENCE [LARGE SCALE GENOMIC DNA]</scope>
    <source>
        <strain evidence="3">JCM 21621</strain>
    </source>
</reference>
<dbReference type="GO" id="GO:0016491">
    <property type="term" value="F:oxidoreductase activity"/>
    <property type="evidence" value="ECO:0007669"/>
    <property type="project" value="InterPro"/>
</dbReference>
<evidence type="ECO:0000313" key="3">
    <source>
        <dbReference type="Proteomes" id="UP000242957"/>
    </source>
</evidence>
<dbReference type="Gene3D" id="3.30.70.100">
    <property type="match status" value="1"/>
</dbReference>
<dbReference type="STRING" id="198616.SAMN05216193_12632"/>
<dbReference type="RefSeq" id="WP_169720302.1">
    <property type="nucleotide sequence ID" value="NZ_FNIJ01000026.1"/>
</dbReference>